<proteinExistence type="predicted"/>
<accession>A0A5Y2X1T1</accession>
<organism evidence="2">
    <name type="scientific">Salmonella enterica I</name>
    <dbReference type="NCBI Taxonomy" id="59201"/>
    <lineage>
        <taxon>Bacteria</taxon>
        <taxon>Pseudomonadati</taxon>
        <taxon>Pseudomonadota</taxon>
        <taxon>Gammaproteobacteria</taxon>
        <taxon>Enterobacterales</taxon>
        <taxon>Enterobacteriaceae</taxon>
        <taxon>Salmonella</taxon>
    </lineage>
</organism>
<feature type="non-terminal residue" evidence="2">
    <location>
        <position position="1"/>
    </location>
</feature>
<dbReference type="EMBL" id="AAINNQ010000024">
    <property type="protein sequence ID" value="ECG1777059.1"/>
    <property type="molecule type" value="Genomic_DNA"/>
</dbReference>
<evidence type="ECO:0000313" key="2">
    <source>
        <dbReference type="EMBL" id="ECG1777059.1"/>
    </source>
</evidence>
<dbReference type="AlphaFoldDB" id="A0A5Y2X1T1"/>
<evidence type="ECO:0000256" key="1">
    <source>
        <dbReference type="SAM" id="MobiDB-lite"/>
    </source>
</evidence>
<dbReference type="Pfam" id="PF05954">
    <property type="entry name" value="Phage_GPD"/>
    <property type="match status" value="1"/>
</dbReference>
<feature type="compositionally biased region" description="Basic residues" evidence="1">
    <location>
        <begin position="130"/>
        <end position="144"/>
    </location>
</feature>
<dbReference type="SUPFAM" id="SSF69279">
    <property type="entry name" value="Phage tail proteins"/>
    <property type="match status" value="1"/>
</dbReference>
<reference evidence="2" key="1">
    <citation type="submission" date="2018-11" db="EMBL/GenBank/DDBJ databases">
        <authorList>
            <person name="Ashton P.M."/>
            <person name="Dallman T."/>
            <person name="Nair S."/>
            <person name="De Pinna E."/>
            <person name="Peters T."/>
            <person name="Grant K."/>
        </authorList>
    </citation>
    <scope>NUCLEOTIDE SEQUENCE</scope>
    <source>
        <strain evidence="2">638103</strain>
    </source>
</reference>
<protein>
    <submittedName>
        <fullName evidence="2">Phage late control D family protein</fullName>
    </submittedName>
</protein>
<feature type="region of interest" description="Disordered" evidence="1">
    <location>
        <begin position="126"/>
        <end position="165"/>
    </location>
</feature>
<name>A0A5Y2X1T1_SALET</name>
<comment type="caution">
    <text evidence="2">The sequence shown here is derived from an EMBL/GenBank/DDBJ whole genome shotgun (WGS) entry which is preliminary data.</text>
</comment>
<gene>
    <name evidence="2" type="ORF">EHB73_18270</name>
</gene>
<sequence length="277" mass="30746">RGTLNSRREGSWHDTTLGAIVEVIASRNRLEASVAPSLAGIKIPHIDQSQESDAKFLTRLAERNGGEVSVKMGKLLFLKAGQGVTASGKKIPQVTITRSDGDRHHFAIADRGAYTGVTAKWLHTKDPKPQKQKVKLKRKKKEKHLRALEHPKAKPVTQKKAPKVPEAREGEYMAGEADNVFALTTVYATKAQAMRAAQAKWDKLQRGVAEFSISLATGRADIYTETPVKVSGFKRVIDEQDWTITKVTHFLNNSGFTTSLELEVRLSDVEYETEDDE</sequence>